<dbReference type="KEGG" id="phal:H9I45_08375"/>
<dbReference type="Proteomes" id="UP000516764">
    <property type="component" value="Chromosome"/>
</dbReference>
<evidence type="ECO:0000313" key="3">
    <source>
        <dbReference type="EMBL" id="QOD59390.1"/>
    </source>
</evidence>
<gene>
    <name evidence="3" type="ORF">H9I45_08375</name>
</gene>
<feature type="chain" id="PRO_5032539087" evidence="1">
    <location>
        <begin position="20"/>
        <end position="290"/>
    </location>
</feature>
<name>A0A7L8ABL5_9FLAO</name>
<dbReference type="InterPro" id="IPR011083">
    <property type="entry name" value="Phage_tail_collar_dom"/>
</dbReference>
<feature type="domain" description="Phage tail collar" evidence="2">
    <location>
        <begin position="130"/>
        <end position="176"/>
    </location>
</feature>
<evidence type="ECO:0000259" key="2">
    <source>
        <dbReference type="Pfam" id="PF07484"/>
    </source>
</evidence>
<proteinExistence type="predicted"/>
<dbReference type="RefSeq" id="WP_088355431.1">
    <property type="nucleotide sequence ID" value="NZ_CP061813.1"/>
</dbReference>
<dbReference type="InterPro" id="IPR037053">
    <property type="entry name" value="Phage_tail_collar_dom_sf"/>
</dbReference>
<dbReference type="AlphaFoldDB" id="A0A7L8ABL5"/>
<dbReference type="EMBL" id="CP061813">
    <property type="protein sequence ID" value="QOD59390.1"/>
    <property type="molecule type" value="Genomic_DNA"/>
</dbReference>
<dbReference type="Pfam" id="PF07484">
    <property type="entry name" value="Collar"/>
    <property type="match status" value="1"/>
</dbReference>
<keyword evidence="4" id="KW-1185">Reference proteome</keyword>
<evidence type="ECO:0000313" key="4">
    <source>
        <dbReference type="Proteomes" id="UP000516764"/>
    </source>
</evidence>
<dbReference type="Gene3D" id="3.90.1340.10">
    <property type="entry name" value="Phage tail collar domain"/>
    <property type="match status" value="1"/>
</dbReference>
<accession>A0A7L8ABL5</accession>
<organism evidence="3 4">
    <name type="scientific">Polaribacter haliotis</name>
    <dbReference type="NCBI Taxonomy" id="1888915"/>
    <lineage>
        <taxon>Bacteria</taxon>
        <taxon>Pseudomonadati</taxon>
        <taxon>Bacteroidota</taxon>
        <taxon>Flavobacteriia</taxon>
        <taxon>Flavobacteriales</taxon>
        <taxon>Flavobacteriaceae</taxon>
    </lineage>
</organism>
<feature type="signal peptide" evidence="1">
    <location>
        <begin position="1"/>
        <end position="19"/>
    </location>
</feature>
<evidence type="ECO:0000256" key="1">
    <source>
        <dbReference type="SAM" id="SignalP"/>
    </source>
</evidence>
<dbReference type="SUPFAM" id="SSF88874">
    <property type="entry name" value="Receptor-binding domain of short tail fibre protein gp12"/>
    <property type="match status" value="1"/>
</dbReference>
<sequence length="290" mass="31195">MKKFYYTLLLAFLTSISFAQGISVQGIARDNASSAITDTNLTFTFSIVKEDNTVLYAETQGIKTDNFGVFSHIVSSGNPIENTFNDVNFATKNMKLKVSVVYNGNTIEVYDQPFQYTPYAHYAANGVPTGSIMPYTGDTAPSGWVLCDGRDLTAINGSTALIAIVGNNAPDLQGTFLRGTGTSAVNGKAGPALNDTQGDDNKEHAHYLNLNTNTTGNHNHTSYDYYKVTQAVAISGGPATWYLSNSNGHDNQARGTSSNGNHNHNVAGNTYNTGTESRPVNYGVNYIIKL</sequence>
<dbReference type="OrthoDB" id="9113831at2"/>
<reference evidence="3 4" key="1">
    <citation type="journal article" date="2016" name="Int. J. Syst. Evol. Microbiol.">
        <title>Polaribacter haliotis sp. nov., isolated from the gut of abalone Haliotis discus hannai.</title>
        <authorList>
            <person name="Kim Y.O."/>
            <person name="Park I.S."/>
            <person name="Park S."/>
            <person name="Nam B.H."/>
            <person name="Park J.M."/>
            <person name="Kim D.G."/>
            <person name="Yoon J.H."/>
        </authorList>
    </citation>
    <scope>NUCLEOTIDE SEQUENCE [LARGE SCALE GENOMIC DNA]</scope>
    <source>
        <strain evidence="3 4">KCTC 52418</strain>
    </source>
</reference>
<keyword evidence="1" id="KW-0732">Signal</keyword>
<protein>
    <submittedName>
        <fullName evidence="3">Tail fiber protein</fullName>
    </submittedName>
</protein>